<evidence type="ECO:0000313" key="2">
    <source>
        <dbReference type="EMBL" id="GET37338.1"/>
    </source>
</evidence>
<proteinExistence type="predicted"/>
<gene>
    <name evidence="2" type="ORF">MiSe_20910</name>
</gene>
<comment type="caution">
    <text evidence="2">The sequence shown here is derived from an EMBL/GenBank/DDBJ whole genome shotgun (WGS) entry which is preliminary data.</text>
</comment>
<sequence length="63" mass="7555">MIDDPEKEPYRWDEPIVADSPKQAQKDCQKRADRYGVELESVTEPRKIEARPQVYRCNYKEKQ</sequence>
<evidence type="ECO:0000256" key="1">
    <source>
        <dbReference type="SAM" id="MobiDB-lite"/>
    </source>
</evidence>
<evidence type="ECO:0000313" key="3">
    <source>
        <dbReference type="Proteomes" id="UP001050975"/>
    </source>
</evidence>
<name>A0AAV3X5F6_9CYAN</name>
<protein>
    <submittedName>
        <fullName evidence="2">Uncharacterized protein</fullName>
    </submittedName>
</protein>
<dbReference type="RefSeq" id="WP_226578635.1">
    <property type="nucleotide sequence ID" value="NZ_BLAY01000026.1"/>
</dbReference>
<reference evidence="2" key="1">
    <citation type="submission" date="2019-10" db="EMBL/GenBank/DDBJ databases">
        <title>Draft genome sequece of Microseira wollei NIES-4236.</title>
        <authorList>
            <person name="Yamaguchi H."/>
            <person name="Suzuki S."/>
            <person name="Kawachi M."/>
        </authorList>
    </citation>
    <scope>NUCLEOTIDE SEQUENCE</scope>
    <source>
        <strain evidence="2">NIES-4236</strain>
    </source>
</reference>
<keyword evidence="3" id="KW-1185">Reference proteome</keyword>
<dbReference type="EMBL" id="BLAY01000026">
    <property type="protein sequence ID" value="GET37338.1"/>
    <property type="molecule type" value="Genomic_DNA"/>
</dbReference>
<feature type="region of interest" description="Disordered" evidence="1">
    <location>
        <begin position="1"/>
        <end position="27"/>
    </location>
</feature>
<organism evidence="2 3">
    <name type="scientific">Microseira wollei NIES-4236</name>
    <dbReference type="NCBI Taxonomy" id="2530354"/>
    <lineage>
        <taxon>Bacteria</taxon>
        <taxon>Bacillati</taxon>
        <taxon>Cyanobacteriota</taxon>
        <taxon>Cyanophyceae</taxon>
        <taxon>Oscillatoriophycideae</taxon>
        <taxon>Aerosakkonematales</taxon>
        <taxon>Aerosakkonemataceae</taxon>
        <taxon>Microseira</taxon>
    </lineage>
</organism>
<accession>A0AAV3X5F6</accession>
<dbReference type="AlphaFoldDB" id="A0AAV3X5F6"/>
<dbReference type="Proteomes" id="UP001050975">
    <property type="component" value="Unassembled WGS sequence"/>
</dbReference>